<sequence>MRLQNPRNGIMLRRSTVGNDPPALSLRLSVCRKDRHIVMTDQDTILLTGATGNIGARLLVELLGCGDNVRIAVLVRGKSEQDARNRLNANLRLIAPDLVDWGSTRSIEVLCGDITSSDLGLTPHMRERITRSVTHVIHAAASTQWHLPLTCARAVNVAGTTNMLQFAKEAHRVGRLQRFVYLSTAYVCGEKTGTIREIEHRGELRFANTYEQTKWEAEQQVISASDDLPVTVVRPSITVGDSRTGLAVTFNVLYPPLRYILTGKLARLTCPPQNRLDLVPVDYVARAVAHLTLHSKPPSGAIFHLTAGPDRSLPIAEIVKKALSLAGMGSDRLPLMNNESSRDEAGANAGGNHKVMALMRLYASYLQIERDFDDTNTRAALKDSGIDLPHLSQYLEALLRTFICREIEPAERRIASLAAGGRR</sequence>
<dbReference type="PANTHER" id="PTHR11011">
    <property type="entry name" value="MALE STERILITY PROTEIN 2-RELATED"/>
    <property type="match status" value="1"/>
</dbReference>
<dbReference type="GO" id="GO:0080019">
    <property type="term" value="F:alcohol-forming very long-chain fatty acyl-CoA reductase activity"/>
    <property type="evidence" value="ECO:0007669"/>
    <property type="project" value="InterPro"/>
</dbReference>
<dbReference type="GO" id="GO:0035336">
    <property type="term" value="P:long-chain fatty-acyl-CoA metabolic process"/>
    <property type="evidence" value="ECO:0007669"/>
    <property type="project" value="TreeGrafter"/>
</dbReference>
<organism evidence="2 3">
    <name type="scientific">candidate division GN15 bacterium</name>
    <dbReference type="NCBI Taxonomy" id="2072418"/>
    <lineage>
        <taxon>Bacteria</taxon>
        <taxon>candidate division GN15</taxon>
    </lineage>
</organism>
<accession>A0A855X4J4</accession>
<dbReference type="AlphaFoldDB" id="A0A855X4J4"/>
<dbReference type="InterPro" id="IPR036291">
    <property type="entry name" value="NAD(P)-bd_dom_sf"/>
</dbReference>
<evidence type="ECO:0000313" key="3">
    <source>
        <dbReference type="Proteomes" id="UP000250918"/>
    </source>
</evidence>
<dbReference type="Gene3D" id="3.40.50.720">
    <property type="entry name" value="NAD(P)-binding Rossmann-like Domain"/>
    <property type="match status" value="1"/>
</dbReference>
<gene>
    <name evidence="2" type="ORF">C3F09_02135</name>
</gene>
<dbReference type="Pfam" id="PF07993">
    <property type="entry name" value="NAD_binding_4"/>
    <property type="match status" value="1"/>
</dbReference>
<dbReference type="EMBL" id="PQAP01000008">
    <property type="protein sequence ID" value="PWB75586.1"/>
    <property type="molecule type" value="Genomic_DNA"/>
</dbReference>
<dbReference type="InterPro" id="IPR013120">
    <property type="entry name" value="FAR_NAD-bd"/>
</dbReference>
<feature type="domain" description="Thioester reductase (TE)" evidence="1">
    <location>
        <begin position="47"/>
        <end position="288"/>
    </location>
</feature>
<dbReference type="PANTHER" id="PTHR11011:SF45">
    <property type="entry name" value="FATTY ACYL-COA REDUCTASE CG8306-RELATED"/>
    <property type="match status" value="1"/>
</dbReference>
<evidence type="ECO:0000259" key="1">
    <source>
        <dbReference type="Pfam" id="PF07993"/>
    </source>
</evidence>
<dbReference type="InterPro" id="IPR026055">
    <property type="entry name" value="FAR"/>
</dbReference>
<dbReference type="Proteomes" id="UP000250918">
    <property type="component" value="Unassembled WGS sequence"/>
</dbReference>
<comment type="caution">
    <text evidence="2">The sequence shown here is derived from an EMBL/GenBank/DDBJ whole genome shotgun (WGS) entry which is preliminary data.</text>
</comment>
<dbReference type="SUPFAM" id="SSF51735">
    <property type="entry name" value="NAD(P)-binding Rossmann-fold domains"/>
    <property type="match status" value="1"/>
</dbReference>
<name>A0A855X4J4_9BACT</name>
<protein>
    <recommendedName>
        <fullName evidence="1">Thioester reductase (TE) domain-containing protein</fullName>
    </recommendedName>
</protein>
<dbReference type="CDD" id="cd05263">
    <property type="entry name" value="MupV_like_SDR_e"/>
    <property type="match status" value="1"/>
</dbReference>
<proteinExistence type="predicted"/>
<evidence type="ECO:0000313" key="2">
    <source>
        <dbReference type="EMBL" id="PWB75586.1"/>
    </source>
</evidence>
<reference evidence="2 3" key="1">
    <citation type="journal article" date="2018" name="ISME J.">
        <title>A methanotrophic archaeon couples anaerobic oxidation of methane to Fe(III) reduction.</title>
        <authorList>
            <person name="Cai C."/>
            <person name="Leu A.O."/>
            <person name="Xie G.J."/>
            <person name="Guo J."/>
            <person name="Feng Y."/>
            <person name="Zhao J.X."/>
            <person name="Tyson G.W."/>
            <person name="Yuan Z."/>
            <person name="Hu S."/>
        </authorList>
    </citation>
    <scope>NUCLEOTIDE SEQUENCE [LARGE SCALE GENOMIC DNA]</scope>
    <source>
        <strain evidence="2">FeB_12</strain>
    </source>
</reference>